<evidence type="ECO:0000256" key="14">
    <source>
        <dbReference type="RuleBase" id="RU362101"/>
    </source>
</evidence>
<dbReference type="GO" id="GO:0010045">
    <property type="term" value="P:response to nickel cation"/>
    <property type="evidence" value="ECO:0007669"/>
    <property type="project" value="TreeGrafter"/>
</dbReference>
<evidence type="ECO:0000313" key="16">
    <source>
        <dbReference type="Proteomes" id="UP000010290"/>
    </source>
</evidence>
<dbReference type="InterPro" id="IPR011541">
    <property type="entry name" value="Ni/Co_transpt_high_affinity"/>
</dbReference>
<dbReference type="GO" id="GO:0046583">
    <property type="term" value="F:monoatomic cation efflux transmembrane transporter activity"/>
    <property type="evidence" value="ECO:0007669"/>
    <property type="project" value="TreeGrafter"/>
</dbReference>
<feature type="transmembrane region" description="Helical" evidence="14">
    <location>
        <begin position="12"/>
        <end position="31"/>
    </location>
</feature>
<keyword evidence="16" id="KW-1185">Reference proteome</keyword>
<keyword evidence="12 14" id="KW-0472">Membrane</keyword>
<dbReference type="GO" id="GO:0005886">
    <property type="term" value="C:plasma membrane"/>
    <property type="evidence" value="ECO:0007669"/>
    <property type="project" value="UniProtKB-SubCell"/>
</dbReference>
<evidence type="ECO:0000256" key="8">
    <source>
        <dbReference type="ARBA" id="ARBA00022692"/>
    </source>
</evidence>
<accession>K8WQU6</accession>
<evidence type="ECO:0000256" key="12">
    <source>
        <dbReference type="ARBA" id="ARBA00023136"/>
    </source>
</evidence>
<dbReference type="Proteomes" id="UP000010290">
    <property type="component" value="Chromosome"/>
</dbReference>
<keyword evidence="6" id="KW-1003">Cell membrane</keyword>
<evidence type="ECO:0000256" key="6">
    <source>
        <dbReference type="ARBA" id="ARBA00022475"/>
    </source>
</evidence>
<dbReference type="PATRIC" id="fig|1141660.3.peg.1479"/>
<evidence type="ECO:0000256" key="10">
    <source>
        <dbReference type="ARBA" id="ARBA00023065"/>
    </source>
</evidence>
<dbReference type="InterPro" id="IPR051224">
    <property type="entry name" value="NiCoT_RcnA"/>
</dbReference>
<comment type="subcellular location">
    <subcellularLocation>
        <location evidence="2 14">Cell membrane</location>
        <topology evidence="2 14">Multi-pass membrane protein</topology>
    </subcellularLocation>
</comment>
<feature type="transmembrane region" description="Helical" evidence="14">
    <location>
        <begin position="307"/>
        <end position="328"/>
    </location>
</feature>
<keyword evidence="7" id="KW-0533">Nickel</keyword>
<dbReference type="AlphaFoldDB" id="K8WQU6"/>
<dbReference type="OrthoDB" id="9812956at2"/>
<organism evidence="15 16">
    <name type="scientific">Providencia sneebia DSM 19967</name>
    <dbReference type="NCBI Taxonomy" id="1141660"/>
    <lineage>
        <taxon>Bacteria</taxon>
        <taxon>Pseudomonadati</taxon>
        <taxon>Pseudomonadota</taxon>
        <taxon>Gammaproteobacteria</taxon>
        <taxon>Enterobacterales</taxon>
        <taxon>Morganellaceae</taxon>
        <taxon>Providencia</taxon>
    </lineage>
</organism>
<feature type="transmembrane region" description="Helical" evidence="14">
    <location>
        <begin position="150"/>
        <end position="167"/>
    </location>
</feature>
<feature type="transmembrane region" description="Helical" evidence="14">
    <location>
        <begin position="261"/>
        <end position="286"/>
    </location>
</feature>
<dbReference type="RefSeq" id="WP_008915316.1">
    <property type="nucleotide sequence ID" value="NZ_CM001773.1"/>
</dbReference>
<dbReference type="HOGENOM" id="CLU_058605_0_0_6"/>
<comment type="function">
    <text evidence="1">Efflux system for nickel and cobalt.</text>
</comment>
<feature type="transmembrane region" description="Helical" evidence="14">
    <location>
        <begin position="108"/>
        <end position="135"/>
    </location>
</feature>
<evidence type="ECO:0000256" key="4">
    <source>
        <dbReference type="ARBA" id="ARBA00022426"/>
    </source>
</evidence>
<keyword evidence="4" id="KW-0171">Cobalt transport</keyword>
<dbReference type="Pfam" id="PF03824">
    <property type="entry name" value="NicO"/>
    <property type="match status" value="1"/>
</dbReference>
<gene>
    <name evidence="15" type="ORF">OO7_07379</name>
</gene>
<evidence type="ECO:0000256" key="2">
    <source>
        <dbReference type="ARBA" id="ARBA00004651"/>
    </source>
</evidence>
<keyword evidence="10" id="KW-0406">Ion transport</keyword>
<evidence type="ECO:0000256" key="13">
    <source>
        <dbReference type="ARBA" id="ARBA00023285"/>
    </source>
</evidence>
<evidence type="ECO:0000256" key="9">
    <source>
        <dbReference type="ARBA" id="ARBA00022989"/>
    </source>
</evidence>
<dbReference type="PANTHER" id="PTHR40659:SF1">
    <property type="entry name" value="NICKEL_COBALT EFFLUX SYSTEM RCNA"/>
    <property type="match status" value="1"/>
</dbReference>
<evidence type="ECO:0000256" key="5">
    <source>
        <dbReference type="ARBA" id="ARBA00022448"/>
    </source>
</evidence>
<sequence>MSINQQTRLFPPAKFIYALLFIIILSAAYQIHQYWPELLRLSISWQRKLNHYLTELLQASQTDPLRSGSLLIAISFLYGLLHALGPGHGKLIITTYIATHPTFLRQSVFLSLLASLLQGLVAIVLVSSILILFQLSTKHLHLVSQYSEKLSYAFVIALGLFCCLKAFRQLWRMNKQRRTPARQIRSISTLNPPKMSVMKPKLPTETVELCQCGHQHVVPAQQLPNGIKTQALVVLSMGLRPCSGALLVLLFSYVIGVYQWGIAAAMAMAIGTALTICTIAFFVYFLRDIAVRLAQKRRFSFSPYWGIAIGLCAGLIFILLGLLMFQSLSVGEMGSPLLSPRRS</sequence>
<feature type="transmembrane region" description="Helical" evidence="14">
    <location>
        <begin position="231"/>
        <end position="255"/>
    </location>
</feature>
<comment type="caution">
    <text evidence="15">The sequence shown here is derived from an EMBL/GenBank/DDBJ whole genome shotgun (WGS) entry which is preliminary data.</text>
</comment>
<keyword evidence="9 14" id="KW-1133">Transmembrane helix</keyword>
<dbReference type="GO" id="GO:0032025">
    <property type="term" value="P:response to cobalt ion"/>
    <property type="evidence" value="ECO:0007669"/>
    <property type="project" value="TreeGrafter"/>
</dbReference>
<evidence type="ECO:0000256" key="11">
    <source>
        <dbReference type="ARBA" id="ARBA00023112"/>
    </source>
</evidence>
<reference evidence="15 16" key="1">
    <citation type="journal article" date="2012" name="BMC Genomics">
        <title>Comparative genomics of bacteria in the genus Providencia isolated from wild Drosophila melanogaster.</title>
        <authorList>
            <person name="Galac M.R."/>
            <person name="Lazzaro B.P."/>
        </authorList>
    </citation>
    <scope>NUCLEOTIDE SEQUENCE [LARGE SCALE GENOMIC DNA]</scope>
    <source>
        <strain evidence="15 16">DSM 19967</strain>
    </source>
</reference>
<keyword evidence="11" id="KW-0921">Nickel transport</keyword>
<evidence type="ECO:0000313" key="15">
    <source>
        <dbReference type="EMBL" id="EKT58520.1"/>
    </source>
</evidence>
<dbReference type="EMBL" id="AKKN01000007">
    <property type="protein sequence ID" value="EKT58520.1"/>
    <property type="molecule type" value="Genomic_DNA"/>
</dbReference>
<dbReference type="GO" id="GO:0006824">
    <property type="term" value="P:cobalt ion transport"/>
    <property type="evidence" value="ECO:0007669"/>
    <property type="project" value="UniProtKB-KW"/>
</dbReference>
<feature type="transmembrane region" description="Helical" evidence="14">
    <location>
        <begin position="68"/>
        <end position="87"/>
    </location>
</feature>
<comment type="similarity">
    <text evidence="3">Belongs to the NiCoT transporter (TC 2.A.52) family. RcnA subfamily.</text>
</comment>
<protein>
    <recommendedName>
        <fullName evidence="14">Nickel/cobalt efflux system</fullName>
    </recommendedName>
</protein>
<evidence type="ECO:0000256" key="3">
    <source>
        <dbReference type="ARBA" id="ARBA00010428"/>
    </source>
</evidence>
<keyword evidence="13" id="KW-0170">Cobalt</keyword>
<keyword evidence="8 14" id="KW-0812">Transmembrane</keyword>
<dbReference type="GO" id="GO:0015099">
    <property type="term" value="F:nickel cation transmembrane transporter activity"/>
    <property type="evidence" value="ECO:0007669"/>
    <property type="project" value="UniProtKB-UniRule"/>
</dbReference>
<evidence type="ECO:0000256" key="1">
    <source>
        <dbReference type="ARBA" id="ARBA00002510"/>
    </source>
</evidence>
<evidence type="ECO:0000256" key="7">
    <source>
        <dbReference type="ARBA" id="ARBA00022596"/>
    </source>
</evidence>
<proteinExistence type="inferred from homology"/>
<name>K8WQU6_9GAMM</name>
<keyword evidence="5 14" id="KW-0813">Transport</keyword>
<dbReference type="PANTHER" id="PTHR40659">
    <property type="entry name" value="NICKEL/COBALT EFFLUX SYSTEM RCNA"/>
    <property type="match status" value="1"/>
</dbReference>